<keyword evidence="2" id="KW-1185">Reference proteome</keyword>
<evidence type="ECO:0000313" key="2">
    <source>
        <dbReference type="Proteomes" id="UP001139981"/>
    </source>
</evidence>
<organism evidence="1 2">
    <name type="scientific">Coemansia aciculifera</name>
    <dbReference type="NCBI Taxonomy" id="417176"/>
    <lineage>
        <taxon>Eukaryota</taxon>
        <taxon>Fungi</taxon>
        <taxon>Fungi incertae sedis</taxon>
        <taxon>Zoopagomycota</taxon>
        <taxon>Kickxellomycotina</taxon>
        <taxon>Kickxellomycetes</taxon>
        <taxon>Kickxellales</taxon>
        <taxon>Kickxellaceae</taxon>
        <taxon>Coemansia</taxon>
    </lineage>
</organism>
<reference evidence="1" key="1">
    <citation type="submission" date="2022-07" db="EMBL/GenBank/DDBJ databases">
        <title>Phylogenomic reconstructions and comparative analyses of Kickxellomycotina fungi.</title>
        <authorList>
            <person name="Reynolds N.K."/>
            <person name="Stajich J.E."/>
            <person name="Barry K."/>
            <person name="Grigoriev I.V."/>
            <person name="Crous P."/>
            <person name="Smith M.E."/>
        </authorList>
    </citation>
    <scope>NUCLEOTIDE SEQUENCE</scope>
    <source>
        <strain evidence="1">CBS 190363</strain>
    </source>
</reference>
<feature type="non-terminal residue" evidence="1">
    <location>
        <position position="140"/>
    </location>
</feature>
<name>A0ACC1M0Q6_9FUNG</name>
<accession>A0ACC1M0Q6</accession>
<dbReference type="EMBL" id="JANBVB010001006">
    <property type="protein sequence ID" value="KAJ2891378.1"/>
    <property type="molecule type" value="Genomic_DNA"/>
</dbReference>
<comment type="caution">
    <text evidence="1">The sequence shown here is derived from an EMBL/GenBank/DDBJ whole genome shotgun (WGS) entry which is preliminary data.</text>
</comment>
<proteinExistence type="predicted"/>
<sequence>MERGAFRVDVCGHQLSVPAEQTAADDLEKQLLQLLQPSSTRLQKQAAAATAAGVAAIDALMSEHQPSQLARLRRTRRRESRDLLREESAKASDEALALFSSGDKWEASAAPGIVRAGLGVVASAVDKALSVECSDDVVDD</sequence>
<evidence type="ECO:0000313" key="1">
    <source>
        <dbReference type="EMBL" id="KAJ2891378.1"/>
    </source>
</evidence>
<dbReference type="Proteomes" id="UP001139981">
    <property type="component" value="Unassembled WGS sequence"/>
</dbReference>
<protein>
    <submittedName>
        <fullName evidence="1">Uncharacterized protein</fullName>
    </submittedName>
</protein>
<gene>
    <name evidence="1" type="ORF">IWW38_003643</name>
</gene>